<proteinExistence type="predicted"/>
<accession>A0ACC5YFX0</accession>
<sequence length="69" mass="7885">GNSFVRSIQRGCCYFLHASFTAPRWLWARASNHDSALYDHTAGLNNRRKLEGFLFSTSHLETIKGKTKL</sequence>
<feature type="non-terminal residue" evidence="1">
    <location>
        <position position="1"/>
    </location>
</feature>
<evidence type="ECO:0000313" key="1">
    <source>
        <dbReference type="EMBL" id="MCJ8734408.1"/>
    </source>
</evidence>
<name>A0ACC5YFX0_9TELE</name>
<gene>
    <name evidence="1" type="ORF">PDJAM_G00234950</name>
</gene>
<keyword evidence="2" id="KW-1185">Reference proteome</keyword>
<organism evidence="1 2">
    <name type="scientific">Pangasius djambal</name>
    <dbReference type="NCBI Taxonomy" id="1691987"/>
    <lineage>
        <taxon>Eukaryota</taxon>
        <taxon>Metazoa</taxon>
        <taxon>Chordata</taxon>
        <taxon>Craniata</taxon>
        <taxon>Vertebrata</taxon>
        <taxon>Euteleostomi</taxon>
        <taxon>Actinopterygii</taxon>
        <taxon>Neopterygii</taxon>
        <taxon>Teleostei</taxon>
        <taxon>Ostariophysi</taxon>
        <taxon>Siluriformes</taxon>
        <taxon>Pangasiidae</taxon>
        <taxon>Pangasius</taxon>
    </lineage>
</organism>
<comment type="caution">
    <text evidence="1">The sequence shown here is derived from an EMBL/GenBank/DDBJ whole genome shotgun (WGS) entry which is preliminary data.</text>
</comment>
<protein>
    <submittedName>
        <fullName evidence="1">Uncharacterized protein</fullName>
    </submittedName>
</protein>
<dbReference type="Proteomes" id="UP000830395">
    <property type="component" value="Chromosome 7"/>
</dbReference>
<dbReference type="EMBL" id="CM040981">
    <property type="protein sequence ID" value="MCJ8734408.1"/>
    <property type="molecule type" value="Genomic_DNA"/>
</dbReference>
<reference evidence="1" key="1">
    <citation type="submission" date="2020-02" db="EMBL/GenBank/DDBJ databases">
        <title>Genome sequencing of the panga catfish, Pangasius djambal.</title>
        <authorList>
            <person name="Wen M."/>
            <person name="Zahm M."/>
            <person name="Roques C."/>
            <person name="Cabau C."/>
            <person name="Klopp C."/>
            <person name="Donnadieu C."/>
            <person name="Jouanno E."/>
            <person name="Avarre J.-C."/>
            <person name="Campet M."/>
            <person name="Ha T."/>
            <person name="Dugue R."/>
            <person name="Lampietro C."/>
            <person name="Louis A."/>
            <person name="Herpin A."/>
            <person name="Echchiki A."/>
            <person name="Berthelot C."/>
            <person name="Parey E."/>
            <person name="Roest-Crollius H."/>
            <person name="Braasch I."/>
            <person name="Postlethwait J.H."/>
            <person name="Bobe J."/>
            <person name="Montfort J."/>
            <person name="Bouchez O."/>
            <person name="Begum T."/>
            <person name="Schartl M."/>
            <person name="Gustiano R."/>
            <person name="Guiguen Y."/>
        </authorList>
    </citation>
    <scope>NUCLEOTIDE SEQUENCE</scope>
    <source>
        <strain evidence="1">Pdj_M5554</strain>
    </source>
</reference>
<evidence type="ECO:0000313" key="2">
    <source>
        <dbReference type="Proteomes" id="UP000830395"/>
    </source>
</evidence>